<dbReference type="PRINTS" id="PR00103">
    <property type="entry name" value="CAMPKINASE"/>
</dbReference>
<evidence type="ECO:0000259" key="21">
    <source>
        <dbReference type="PROSITE" id="PS50011"/>
    </source>
</evidence>
<evidence type="ECO:0000256" key="11">
    <source>
        <dbReference type="ARBA" id="ARBA00022741"/>
    </source>
</evidence>
<dbReference type="AlphaFoldDB" id="A0A1R2BQT4"/>
<dbReference type="PANTHER" id="PTHR24353">
    <property type="entry name" value="CYCLIC NUCLEOTIDE-DEPENDENT PROTEIN KINASE"/>
    <property type="match status" value="1"/>
</dbReference>
<evidence type="ECO:0000259" key="23">
    <source>
        <dbReference type="PROSITE" id="PS51285"/>
    </source>
</evidence>
<keyword evidence="15" id="KW-0142">cGMP-binding</keyword>
<evidence type="ECO:0000256" key="4">
    <source>
        <dbReference type="ARBA" id="ARBA00011245"/>
    </source>
</evidence>
<dbReference type="CDD" id="cd00038">
    <property type="entry name" value="CAP_ED"/>
    <property type="match status" value="3"/>
</dbReference>
<gene>
    <name evidence="24" type="ORF">SteCoe_20926</name>
</gene>
<evidence type="ECO:0000256" key="18">
    <source>
        <dbReference type="ARBA" id="ARBA00047298"/>
    </source>
</evidence>
<evidence type="ECO:0000256" key="6">
    <source>
        <dbReference type="ARBA" id="ARBA00022490"/>
    </source>
</evidence>
<organism evidence="24 25">
    <name type="scientific">Stentor coeruleus</name>
    <dbReference type="NCBI Taxonomy" id="5963"/>
    <lineage>
        <taxon>Eukaryota</taxon>
        <taxon>Sar</taxon>
        <taxon>Alveolata</taxon>
        <taxon>Ciliophora</taxon>
        <taxon>Postciliodesmatophora</taxon>
        <taxon>Heterotrichea</taxon>
        <taxon>Heterotrichida</taxon>
        <taxon>Stentoridae</taxon>
        <taxon>Stentor</taxon>
    </lineage>
</organism>
<comment type="subcellular location">
    <subcellularLocation>
        <location evidence="2">Endomembrane system</location>
    </subcellularLocation>
</comment>
<feature type="binding site" evidence="20">
    <location>
        <position position="598"/>
    </location>
    <ligand>
        <name>ATP</name>
        <dbReference type="ChEBI" id="CHEBI:30616"/>
    </ligand>
</feature>
<dbReference type="InterPro" id="IPR017441">
    <property type="entry name" value="Protein_kinase_ATP_BS"/>
</dbReference>
<evidence type="ECO:0000256" key="16">
    <source>
        <dbReference type="ARBA" id="ARBA00023136"/>
    </source>
</evidence>
<dbReference type="PROSITE" id="PS51285">
    <property type="entry name" value="AGC_KINASE_CTER"/>
    <property type="match status" value="1"/>
</dbReference>
<evidence type="ECO:0000256" key="5">
    <source>
        <dbReference type="ARBA" id="ARBA00012428"/>
    </source>
</evidence>
<evidence type="ECO:0000256" key="10">
    <source>
        <dbReference type="ARBA" id="ARBA00022723"/>
    </source>
</evidence>
<dbReference type="InterPro" id="IPR014710">
    <property type="entry name" value="RmlC-like_jellyroll"/>
</dbReference>
<dbReference type="Pfam" id="PF00027">
    <property type="entry name" value="cNMP_binding"/>
    <property type="match status" value="3"/>
</dbReference>
<keyword evidence="12" id="KW-0418">Kinase</keyword>
<dbReference type="InterPro" id="IPR000961">
    <property type="entry name" value="AGC-kinase_C"/>
</dbReference>
<dbReference type="OrthoDB" id="100546at2759"/>
<dbReference type="SMART" id="SM00220">
    <property type="entry name" value="S_TKc"/>
    <property type="match status" value="1"/>
</dbReference>
<dbReference type="InterPro" id="IPR000719">
    <property type="entry name" value="Prot_kinase_dom"/>
</dbReference>
<dbReference type="InterPro" id="IPR008271">
    <property type="entry name" value="Ser/Thr_kinase_AS"/>
</dbReference>
<keyword evidence="14" id="KW-0460">Magnesium</keyword>
<dbReference type="EMBL" id="MPUH01000487">
    <property type="protein sequence ID" value="OMJ79104.1"/>
    <property type="molecule type" value="Genomic_DNA"/>
</dbReference>
<feature type="domain" description="Cyclic nucleotide-binding" evidence="22">
    <location>
        <begin position="206"/>
        <end position="305"/>
    </location>
</feature>
<keyword evidence="10" id="KW-0479">Metal-binding</keyword>
<dbReference type="FunFam" id="2.60.120.10:FF:000068">
    <property type="entry name" value="cGMP-dependent protein kinase"/>
    <property type="match status" value="1"/>
</dbReference>
<feature type="domain" description="Cyclic nucleotide-binding" evidence="22">
    <location>
        <begin position="88"/>
        <end position="203"/>
    </location>
</feature>
<sequence length="892" mass="101212">MGSCVNKPENKNVIICKTNIATSRNKVLDETSGSARTNRKIFKQKAAVIDSRLAVESCVEAATAQKLETPKTSREIEIIRHSLAKHFLFRNLQDNHANVIINHMQLYSLKSTEVVFKQGHRGNNFYVVSKGKLEIIVNLKRVKILVSGDSFGEMALLYDTPRTATVSTISECNLWCLDRKTFRSTLEALELVNYEENKQFIDSVSVFQALTVSQKETLVHSLTTQIFNPGVVIVNEGDPGDLLYIIKEGNVLVTKNNQEVRRMGRGFYFGEQALLYSSPRTATVTAVDCVKCVAISGKELNDLLGNKLQDIIYENSVRIAIEKNPVLQKLTKWQTESIVKASKIKTFTDGETVISSGTPLSNNITIVVRGALTKNRNKTLVGKVFDAINAENVIKNTQGNLEDNFMAVGETTVATISREEFENKLGGNFEDITYNNDAFKVLKRIQILRGLEPTAINAIMGCLKISEYLDGATVVEQNDPGEAFFIVKSGKAEVFKDGHNVRMITKHDYFGERSLLFNNFRSATVKAKGHLVCWVILKSQFTEFLEEGIRKQLLARIELQDDTVNLDDLVIIKNLGSGMFGNVFLTVHKDKRILYALKTVDRPKIESFDITVNLVLERKILLELDHIFIMKLVRTFKDQFRIYFLLEYIRGMDLFDVIREISLLTNQDCKFFAACLIAILEHLHEREIIYRDLKPENIVVDDEGYPKLIDFGTAKIIKGLTFTIVGTPHYMAPEVLAGHGYSLSADYWSVGIICYELLFGRVPFGDEESDPYTIYQKIQEHNLEFPRWSDKKCKSRDFISQMLNANPAKRLGGSFENIKQHPWFLGLDWDKLLSKQIKPPYIPKLDEKLDVDYAIKNPKNFYEVIAKAEAKTNATFPNKQSSRVLVDWDSEF</sequence>
<evidence type="ECO:0000256" key="17">
    <source>
        <dbReference type="ARBA" id="ARBA00024113"/>
    </source>
</evidence>
<dbReference type="GO" id="GO:0012505">
    <property type="term" value="C:endomembrane system"/>
    <property type="evidence" value="ECO:0007669"/>
    <property type="project" value="UniProtKB-SubCell"/>
</dbReference>
<dbReference type="GO" id="GO:0004691">
    <property type="term" value="F:cAMP-dependent protein kinase activity"/>
    <property type="evidence" value="ECO:0007669"/>
    <property type="project" value="TreeGrafter"/>
</dbReference>
<dbReference type="Proteomes" id="UP000187209">
    <property type="component" value="Unassembled WGS sequence"/>
</dbReference>
<keyword evidence="25" id="KW-1185">Reference proteome</keyword>
<comment type="cofactor">
    <cofactor evidence="1">
        <name>Mg(2+)</name>
        <dbReference type="ChEBI" id="CHEBI:18420"/>
    </cofactor>
</comment>
<dbReference type="PROSITE" id="PS00889">
    <property type="entry name" value="CNMP_BINDING_2"/>
    <property type="match status" value="3"/>
</dbReference>
<dbReference type="GO" id="GO:0030553">
    <property type="term" value="F:cGMP binding"/>
    <property type="evidence" value="ECO:0007669"/>
    <property type="project" value="UniProtKB-KW"/>
</dbReference>
<comment type="similarity">
    <text evidence="3">Belongs to the protein kinase superfamily. AGC Ser/Thr protein kinase family. cGMP subfamily.</text>
</comment>
<dbReference type="FunFam" id="1.10.510.10:FF:000571">
    <property type="entry name" value="Maternal embryonic leucine zipper kinase"/>
    <property type="match status" value="1"/>
</dbReference>
<dbReference type="GO" id="GO:0046872">
    <property type="term" value="F:metal ion binding"/>
    <property type="evidence" value="ECO:0007669"/>
    <property type="project" value="UniProtKB-KW"/>
</dbReference>
<evidence type="ECO:0000256" key="9">
    <source>
        <dbReference type="ARBA" id="ARBA00022679"/>
    </source>
</evidence>
<evidence type="ECO:0000256" key="19">
    <source>
        <dbReference type="ARBA" id="ARBA00047462"/>
    </source>
</evidence>
<dbReference type="InterPro" id="IPR018488">
    <property type="entry name" value="cNMP-bd_CS"/>
</dbReference>
<feature type="domain" description="AGC-kinase C-terminal" evidence="23">
    <location>
        <begin position="825"/>
        <end position="892"/>
    </location>
</feature>
<dbReference type="PROSITE" id="PS50011">
    <property type="entry name" value="PROTEIN_KINASE_DOM"/>
    <property type="match status" value="1"/>
</dbReference>
<dbReference type="Gene3D" id="3.30.200.20">
    <property type="entry name" value="Phosphorylase Kinase, domain 1"/>
    <property type="match status" value="1"/>
</dbReference>
<evidence type="ECO:0000313" key="24">
    <source>
        <dbReference type="EMBL" id="OMJ79104.1"/>
    </source>
</evidence>
<dbReference type="InterPro" id="IPR000595">
    <property type="entry name" value="cNMP-bd_dom"/>
</dbReference>
<evidence type="ECO:0000256" key="12">
    <source>
        <dbReference type="ARBA" id="ARBA00022777"/>
    </source>
</evidence>
<dbReference type="Gene3D" id="2.60.120.10">
    <property type="entry name" value="Jelly Rolls"/>
    <property type="match status" value="4"/>
</dbReference>
<keyword evidence="16" id="KW-0472">Membrane</keyword>
<comment type="catalytic activity">
    <reaction evidence="18">
        <text>L-threonyl-[protein] + ATP = O-phospho-L-threonyl-[protein] + ADP + H(+)</text>
        <dbReference type="Rhea" id="RHEA:46608"/>
        <dbReference type="Rhea" id="RHEA-COMP:11060"/>
        <dbReference type="Rhea" id="RHEA-COMP:11605"/>
        <dbReference type="ChEBI" id="CHEBI:15378"/>
        <dbReference type="ChEBI" id="CHEBI:30013"/>
        <dbReference type="ChEBI" id="CHEBI:30616"/>
        <dbReference type="ChEBI" id="CHEBI:61977"/>
        <dbReference type="ChEBI" id="CHEBI:456216"/>
        <dbReference type="EC" id="2.7.11.12"/>
    </reaction>
</comment>
<dbReference type="Gene3D" id="1.10.510.10">
    <property type="entry name" value="Transferase(Phosphotransferase) domain 1"/>
    <property type="match status" value="1"/>
</dbReference>
<keyword evidence="9" id="KW-0808">Transferase</keyword>
<dbReference type="SUPFAM" id="SSF51206">
    <property type="entry name" value="cAMP-binding domain-like"/>
    <property type="match status" value="4"/>
</dbReference>
<evidence type="ECO:0000313" key="25">
    <source>
        <dbReference type="Proteomes" id="UP000187209"/>
    </source>
</evidence>
<dbReference type="PANTHER" id="PTHR24353:SF37">
    <property type="entry name" value="CAMP-DEPENDENT PROTEIN KINASE CATALYTIC SUBUNIT PRKX"/>
    <property type="match status" value="1"/>
</dbReference>
<dbReference type="PROSITE" id="PS00108">
    <property type="entry name" value="PROTEIN_KINASE_ST"/>
    <property type="match status" value="1"/>
</dbReference>
<evidence type="ECO:0000259" key="22">
    <source>
        <dbReference type="PROSITE" id="PS50042"/>
    </source>
</evidence>
<keyword evidence="7" id="KW-0723">Serine/threonine-protein kinase</keyword>
<evidence type="ECO:0000256" key="15">
    <source>
        <dbReference type="ARBA" id="ARBA00022992"/>
    </source>
</evidence>
<dbReference type="InterPro" id="IPR011009">
    <property type="entry name" value="Kinase-like_dom_sf"/>
</dbReference>
<dbReference type="InterPro" id="IPR018490">
    <property type="entry name" value="cNMP-bd_dom_sf"/>
</dbReference>
<evidence type="ECO:0000256" key="2">
    <source>
        <dbReference type="ARBA" id="ARBA00004308"/>
    </source>
</evidence>
<dbReference type="SMART" id="SM00100">
    <property type="entry name" value="cNMP"/>
    <property type="match status" value="3"/>
</dbReference>
<keyword evidence="11 20" id="KW-0547">Nucleotide-binding</keyword>
<comment type="catalytic activity">
    <reaction evidence="19">
        <text>L-seryl-[protein] + ATP = O-phospho-L-seryl-[protein] + ADP + H(+)</text>
        <dbReference type="Rhea" id="RHEA:17989"/>
        <dbReference type="Rhea" id="RHEA-COMP:9863"/>
        <dbReference type="Rhea" id="RHEA-COMP:11604"/>
        <dbReference type="ChEBI" id="CHEBI:15378"/>
        <dbReference type="ChEBI" id="CHEBI:29999"/>
        <dbReference type="ChEBI" id="CHEBI:30616"/>
        <dbReference type="ChEBI" id="CHEBI:83421"/>
        <dbReference type="ChEBI" id="CHEBI:456216"/>
        <dbReference type="EC" id="2.7.11.12"/>
    </reaction>
</comment>
<dbReference type="PROSITE" id="PS00888">
    <property type="entry name" value="CNMP_BINDING_1"/>
    <property type="match status" value="1"/>
</dbReference>
<dbReference type="Pfam" id="PF00069">
    <property type="entry name" value="Pkinase"/>
    <property type="match status" value="1"/>
</dbReference>
<proteinExistence type="inferred from homology"/>
<evidence type="ECO:0000256" key="1">
    <source>
        <dbReference type="ARBA" id="ARBA00001946"/>
    </source>
</evidence>
<comment type="subunit">
    <text evidence="4">Monomer.</text>
</comment>
<feature type="domain" description="Cyclic nucleotide-binding" evidence="22">
    <location>
        <begin position="447"/>
        <end position="545"/>
    </location>
</feature>
<reference evidence="24 25" key="1">
    <citation type="submission" date="2016-11" db="EMBL/GenBank/DDBJ databases">
        <title>The macronuclear genome of Stentor coeruleus: a giant cell with tiny introns.</title>
        <authorList>
            <person name="Slabodnick M."/>
            <person name="Ruby J.G."/>
            <person name="Reiff S.B."/>
            <person name="Swart E.C."/>
            <person name="Gosai S."/>
            <person name="Prabakaran S."/>
            <person name="Witkowska E."/>
            <person name="Larue G.E."/>
            <person name="Fisher S."/>
            <person name="Freeman R.M."/>
            <person name="Gunawardena J."/>
            <person name="Chu W."/>
            <person name="Stover N.A."/>
            <person name="Gregory B.D."/>
            <person name="Nowacki M."/>
            <person name="Derisi J."/>
            <person name="Roy S.W."/>
            <person name="Marshall W.F."/>
            <person name="Sood P."/>
        </authorList>
    </citation>
    <scope>NUCLEOTIDE SEQUENCE [LARGE SCALE GENOMIC DNA]</scope>
    <source>
        <strain evidence="24">WM001</strain>
    </source>
</reference>
<keyword evidence="6" id="KW-0963">Cytoplasm</keyword>
<evidence type="ECO:0000256" key="20">
    <source>
        <dbReference type="PROSITE-ProRule" id="PRU10141"/>
    </source>
</evidence>
<evidence type="ECO:0000256" key="8">
    <source>
        <dbReference type="ARBA" id="ARBA00022535"/>
    </source>
</evidence>
<dbReference type="SUPFAM" id="SSF56112">
    <property type="entry name" value="Protein kinase-like (PK-like)"/>
    <property type="match status" value="1"/>
</dbReference>
<dbReference type="EC" id="2.7.11.12" evidence="5"/>
<evidence type="ECO:0000256" key="13">
    <source>
        <dbReference type="ARBA" id="ARBA00022840"/>
    </source>
</evidence>
<keyword evidence="13 20" id="KW-0067">ATP-binding</keyword>
<dbReference type="GO" id="GO:0005524">
    <property type="term" value="F:ATP binding"/>
    <property type="evidence" value="ECO:0007669"/>
    <property type="project" value="UniProtKB-UniRule"/>
</dbReference>
<dbReference type="PROSITE" id="PS00107">
    <property type="entry name" value="PROTEIN_KINASE_ATP"/>
    <property type="match status" value="1"/>
</dbReference>
<dbReference type="PROSITE" id="PS50042">
    <property type="entry name" value="CNMP_BINDING_3"/>
    <property type="match status" value="3"/>
</dbReference>
<accession>A0A1R2BQT4</accession>
<name>A0A1R2BQT4_9CILI</name>
<comment type="caution">
    <text evidence="24">The sequence shown here is derived from an EMBL/GenBank/DDBJ whole genome shotgun (WGS) entry which is preliminary data.</text>
</comment>
<evidence type="ECO:0000256" key="14">
    <source>
        <dbReference type="ARBA" id="ARBA00022842"/>
    </source>
</evidence>
<evidence type="ECO:0000256" key="7">
    <source>
        <dbReference type="ARBA" id="ARBA00022527"/>
    </source>
</evidence>
<dbReference type="GO" id="GO:0005952">
    <property type="term" value="C:cAMP-dependent protein kinase complex"/>
    <property type="evidence" value="ECO:0007669"/>
    <property type="project" value="TreeGrafter"/>
</dbReference>
<dbReference type="GO" id="GO:0004692">
    <property type="term" value="F:cGMP-dependent protein kinase activity"/>
    <property type="evidence" value="ECO:0007669"/>
    <property type="project" value="UniProtKB-EC"/>
</dbReference>
<protein>
    <recommendedName>
        <fullName evidence="17">cGMP-dependent protein kinase</fullName>
        <ecNumber evidence="5">2.7.11.12</ecNumber>
    </recommendedName>
</protein>
<keyword evidence="8" id="KW-0140">cGMP</keyword>
<evidence type="ECO:0000256" key="3">
    <source>
        <dbReference type="ARBA" id="ARBA00006352"/>
    </source>
</evidence>
<feature type="domain" description="Protein kinase" evidence="21">
    <location>
        <begin position="569"/>
        <end position="824"/>
    </location>
</feature>